<dbReference type="EMBL" id="LRVM01000001">
    <property type="protein sequence ID" value="KXL53939.1"/>
    <property type="molecule type" value="Genomic_DNA"/>
</dbReference>
<protein>
    <submittedName>
        <fullName evidence="1">Vancomycin B-type resistance protein VanW</fullName>
    </submittedName>
</protein>
<organism evidence="1 2">
    <name type="scientific">Anaerotignum neopropionicum</name>
    <dbReference type="NCBI Taxonomy" id="36847"/>
    <lineage>
        <taxon>Bacteria</taxon>
        <taxon>Bacillati</taxon>
        <taxon>Bacillota</taxon>
        <taxon>Clostridia</taxon>
        <taxon>Lachnospirales</taxon>
        <taxon>Anaerotignaceae</taxon>
        <taxon>Anaerotignum</taxon>
    </lineage>
</organism>
<dbReference type="PATRIC" id="fig|36847.3.peg.39"/>
<gene>
    <name evidence="1" type="primary">vanW_1</name>
    <name evidence="1" type="ORF">CLNEO_00340</name>
</gene>
<evidence type="ECO:0000313" key="2">
    <source>
        <dbReference type="Proteomes" id="UP000070539"/>
    </source>
</evidence>
<evidence type="ECO:0000313" key="1">
    <source>
        <dbReference type="EMBL" id="KXL53939.1"/>
    </source>
</evidence>
<keyword evidence="2" id="KW-1185">Reference proteome</keyword>
<dbReference type="InterPro" id="IPR052913">
    <property type="entry name" value="Glycopeptide_resist_protein"/>
</dbReference>
<dbReference type="OrthoDB" id="9797191at2"/>
<comment type="caution">
    <text evidence="1">The sequence shown here is derived from an EMBL/GenBank/DDBJ whole genome shotgun (WGS) entry which is preliminary data.</text>
</comment>
<dbReference type="PANTHER" id="PTHR35788">
    <property type="entry name" value="EXPORTED PROTEIN-RELATED"/>
    <property type="match status" value="1"/>
</dbReference>
<name>A0A136WHV8_9FIRM</name>
<dbReference type="Pfam" id="PF04294">
    <property type="entry name" value="VanW"/>
    <property type="match status" value="1"/>
</dbReference>
<sequence length="272" mass="31766">MGRKLFCEISPLTYEISRQKCILVRHFRNCISKEKFSKTKSLNPLPYKIFYHNSFMRRKLGNVNMALQENKVSNLSLAVPLVNGVLIRPGETFSFWKLIGNTSSAKGYKTGLAIKNGGASKDIGGGMCQFTNLIHWMVLHTPLTIMERHHHDQLDLFPDFHRQVPFGLGTSIVYNYFDYRFKNNTTSTYQIFIYQTEEHLCGEMRSNREQPYQYHIYTEDEFFSKEKDGVYRNGNVYRETINANTQICKEKSLLQKNHAKVTYDTTNLEIRE</sequence>
<reference evidence="1 2" key="1">
    <citation type="submission" date="2016-01" db="EMBL/GenBank/DDBJ databases">
        <title>Genome sequence of Clostridium neopropionicum X4, DSM-3847.</title>
        <authorList>
            <person name="Poehlein A."/>
            <person name="Beck M.H."/>
            <person name="Bengelsdorf F.R."/>
            <person name="Daniel R."/>
            <person name="Duerre P."/>
        </authorList>
    </citation>
    <scope>NUCLEOTIDE SEQUENCE [LARGE SCALE GENOMIC DNA]</scope>
    <source>
        <strain evidence="1 2">DSM-3847</strain>
    </source>
</reference>
<proteinExistence type="predicted"/>
<dbReference type="AlphaFoldDB" id="A0A136WHV8"/>
<dbReference type="STRING" id="36847.CLNEO_00340"/>
<accession>A0A136WHV8</accession>
<dbReference type="PANTHER" id="PTHR35788:SF1">
    <property type="entry name" value="EXPORTED PROTEIN"/>
    <property type="match status" value="1"/>
</dbReference>
<dbReference type="Proteomes" id="UP000070539">
    <property type="component" value="Unassembled WGS sequence"/>
</dbReference>
<dbReference type="InterPro" id="IPR007391">
    <property type="entry name" value="Vancomycin_resist_VanW"/>
</dbReference>